<dbReference type="GO" id="GO:0005524">
    <property type="term" value="F:ATP binding"/>
    <property type="evidence" value="ECO:0007669"/>
    <property type="project" value="InterPro"/>
</dbReference>
<evidence type="ECO:0000259" key="1">
    <source>
        <dbReference type="PROSITE" id="PS50011"/>
    </source>
</evidence>
<dbReference type="InterPro" id="IPR008271">
    <property type="entry name" value="Ser/Thr_kinase_AS"/>
</dbReference>
<dbReference type="InterPro" id="IPR050167">
    <property type="entry name" value="Ser_Thr_protein_kinase"/>
</dbReference>
<dbReference type="InterPro" id="IPR011009">
    <property type="entry name" value="Kinase-like_dom_sf"/>
</dbReference>
<dbReference type="SMART" id="SM00220">
    <property type="entry name" value="S_TKc"/>
    <property type="match status" value="1"/>
</dbReference>
<dbReference type="EMBL" id="KN822970">
    <property type="protein sequence ID" value="KIO30611.1"/>
    <property type="molecule type" value="Genomic_DNA"/>
</dbReference>
<dbReference type="AlphaFoldDB" id="A0A0C3QQ83"/>
<protein>
    <recommendedName>
        <fullName evidence="1">Protein kinase domain-containing protein</fullName>
    </recommendedName>
</protein>
<proteinExistence type="predicted"/>
<dbReference type="GO" id="GO:0004672">
    <property type="term" value="F:protein kinase activity"/>
    <property type="evidence" value="ECO:0007669"/>
    <property type="project" value="InterPro"/>
</dbReference>
<dbReference type="PROSITE" id="PS00108">
    <property type="entry name" value="PROTEIN_KINASE_ST"/>
    <property type="match status" value="1"/>
</dbReference>
<accession>A0A0C3QQ83</accession>
<dbReference type="PANTHER" id="PTHR23257">
    <property type="entry name" value="SERINE-THREONINE PROTEIN KINASE"/>
    <property type="match status" value="1"/>
</dbReference>
<dbReference type="InterPro" id="IPR000719">
    <property type="entry name" value="Prot_kinase_dom"/>
</dbReference>
<name>A0A0C3QQ83_9AGAM</name>
<dbReference type="InterPro" id="IPR001245">
    <property type="entry name" value="Ser-Thr/Tyr_kinase_cat_dom"/>
</dbReference>
<reference evidence="3" key="2">
    <citation type="submission" date="2015-01" db="EMBL/GenBank/DDBJ databases">
        <title>Evolutionary Origins and Diversification of the Mycorrhizal Mutualists.</title>
        <authorList>
            <consortium name="DOE Joint Genome Institute"/>
            <consortium name="Mycorrhizal Genomics Consortium"/>
            <person name="Kohler A."/>
            <person name="Kuo A."/>
            <person name="Nagy L.G."/>
            <person name="Floudas D."/>
            <person name="Copeland A."/>
            <person name="Barry K.W."/>
            <person name="Cichocki N."/>
            <person name="Veneault-Fourrey C."/>
            <person name="LaButti K."/>
            <person name="Lindquist E.A."/>
            <person name="Lipzen A."/>
            <person name="Lundell T."/>
            <person name="Morin E."/>
            <person name="Murat C."/>
            <person name="Riley R."/>
            <person name="Ohm R."/>
            <person name="Sun H."/>
            <person name="Tunlid A."/>
            <person name="Henrissat B."/>
            <person name="Grigoriev I.V."/>
            <person name="Hibbett D.S."/>
            <person name="Martin F."/>
        </authorList>
    </citation>
    <scope>NUCLEOTIDE SEQUENCE [LARGE SCALE GENOMIC DNA]</scope>
    <source>
        <strain evidence="3">MUT 4182</strain>
    </source>
</reference>
<feature type="non-terminal residue" evidence="2">
    <location>
        <position position="249"/>
    </location>
</feature>
<dbReference type="PROSITE" id="PS50011">
    <property type="entry name" value="PROTEIN_KINASE_DOM"/>
    <property type="match status" value="1"/>
</dbReference>
<reference evidence="2 3" key="1">
    <citation type="submission" date="2014-04" db="EMBL/GenBank/DDBJ databases">
        <authorList>
            <consortium name="DOE Joint Genome Institute"/>
            <person name="Kuo A."/>
            <person name="Girlanda M."/>
            <person name="Perotto S."/>
            <person name="Kohler A."/>
            <person name="Nagy L.G."/>
            <person name="Floudas D."/>
            <person name="Copeland A."/>
            <person name="Barry K.W."/>
            <person name="Cichocki N."/>
            <person name="Veneault-Fourrey C."/>
            <person name="LaButti K."/>
            <person name="Lindquist E.A."/>
            <person name="Lipzen A."/>
            <person name="Lundell T."/>
            <person name="Morin E."/>
            <person name="Murat C."/>
            <person name="Sun H."/>
            <person name="Tunlid A."/>
            <person name="Henrissat B."/>
            <person name="Grigoriev I.V."/>
            <person name="Hibbett D.S."/>
            <person name="Martin F."/>
            <person name="Nordberg H.P."/>
            <person name="Cantor M.N."/>
            <person name="Hua S.X."/>
        </authorList>
    </citation>
    <scope>NUCLEOTIDE SEQUENCE [LARGE SCALE GENOMIC DNA]</scope>
    <source>
        <strain evidence="2 3">MUT 4182</strain>
    </source>
</reference>
<dbReference type="PIRSF" id="PIRSF000654">
    <property type="entry name" value="Integrin-linked_kinase"/>
    <property type="match status" value="1"/>
</dbReference>
<dbReference type="GO" id="GO:0005737">
    <property type="term" value="C:cytoplasm"/>
    <property type="evidence" value="ECO:0007669"/>
    <property type="project" value="TreeGrafter"/>
</dbReference>
<evidence type="ECO:0000313" key="3">
    <source>
        <dbReference type="Proteomes" id="UP000054248"/>
    </source>
</evidence>
<gene>
    <name evidence="2" type="ORF">M407DRAFT_49710</name>
</gene>
<keyword evidence="3" id="KW-1185">Reference proteome</keyword>
<feature type="non-terminal residue" evidence="2">
    <location>
        <position position="1"/>
    </location>
</feature>
<feature type="domain" description="Protein kinase" evidence="1">
    <location>
        <begin position="1"/>
        <end position="249"/>
    </location>
</feature>
<evidence type="ECO:0000313" key="2">
    <source>
        <dbReference type="EMBL" id="KIO30611.1"/>
    </source>
</evidence>
<organism evidence="2 3">
    <name type="scientific">Tulasnella calospora MUT 4182</name>
    <dbReference type="NCBI Taxonomy" id="1051891"/>
    <lineage>
        <taxon>Eukaryota</taxon>
        <taxon>Fungi</taxon>
        <taxon>Dikarya</taxon>
        <taxon>Basidiomycota</taxon>
        <taxon>Agaricomycotina</taxon>
        <taxon>Agaricomycetes</taxon>
        <taxon>Cantharellales</taxon>
        <taxon>Tulasnellaceae</taxon>
        <taxon>Tulasnella</taxon>
    </lineage>
</organism>
<sequence length="249" mass="27901">VSRRWRFGWVLTRMRQHFANELSLLSELSHDSVVALLGFVENAEDGIFWIVLSWEANGNIKEFVQSQDWVVPERISLIYDVVCGVEYLHSMNPPVCHGDLKSLNVLVSLKNRAIITDFGSARSQVQPGAKQDQNWLSAQPGSCGTLVTLTGPNYTLRWAAPEVLMHQQLGLASDIWAFGWICWEIMTGTIPFDDVQDIAVVLRVAQGDLPFVTSNEQISQVNSLCTLIAACWKMNPIERPTSVECADRI</sequence>
<dbReference type="STRING" id="1051891.A0A0C3QQ83"/>
<dbReference type="Gene3D" id="1.10.510.10">
    <property type="entry name" value="Transferase(Phosphotransferase) domain 1"/>
    <property type="match status" value="1"/>
</dbReference>
<dbReference type="Proteomes" id="UP000054248">
    <property type="component" value="Unassembled WGS sequence"/>
</dbReference>
<dbReference type="GO" id="GO:0007165">
    <property type="term" value="P:signal transduction"/>
    <property type="evidence" value="ECO:0007669"/>
    <property type="project" value="TreeGrafter"/>
</dbReference>
<dbReference type="SUPFAM" id="SSF56112">
    <property type="entry name" value="Protein kinase-like (PK-like)"/>
    <property type="match status" value="1"/>
</dbReference>
<dbReference type="Pfam" id="PF07714">
    <property type="entry name" value="PK_Tyr_Ser-Thr"/>
    <property type="match status" value="1"/>
</dbReference>
<dbReference type="HOGENOM" id="CLU_000288_7_18_1"/>
<dbReference type="OrthoDB" id="5979581at2759"/>